<comment type="similarity">
    <text evidence="1">Belongs to the TRAFAC class translation factor GTPase superfamily. Classic translation factor GTPase family. EF-Tu/EF-1A subfamily.</text>
</comment>
<dbReference type="InterPro" id="IPR009000">
    <property type="entry name" value="Transl_B-barrel_sf"/>
</dbReference>
<dbReference type="InterPro" id="IPR050100">
    <property type="entry name" value="TRAFAC_GTPase_members"/>
</dbReference>
<dbReference type="InterPro" id="IPR027417">
    <property type="entry name" value="P-loop_NTPase"/>
</dbReference>
<dbReference type="PROSITE" id="PS51722">
    <property type="entry name" value="G_TR_2"/>
    <property type="match status" value="1"/>
</dbReference>
<dbReference type="PANTHER" id="PTHR23115">
    <property type="entry name" value="TRANSLATION FACTOR"/>
    <property type="match status" value="1"/>
</dbReference>
<dbReference type="SUPFAM" id="SSF50447">
    <property type="entry name" value="Translation proteins"/>
    <property type="match status" value="1"/>
</dbReference>
<dbReference type="EMBL" id="SBIQ01000030">
    <property type="protein sequence ID" value="KAF7684078.1"/>
    <property type="molecule type" value="Genomic_DNA"/>
</dbReference>
<sequence length="417" mass="47214">MNSQKPIINIVFIGHVDAGKSTIAGQILCQLGLIDPRTLQKYIDESAALNRGSWYLSWALDKNEEERERGKTVEVGRAAFELPDRRVNILDAPGHKLYVADMIDGANQADVAVLVVSARTNEFEAGFEKGGQTREHVLLARTGKINRLVVLVNKMDTVNWSQTRFQDIQKRLTEYLKKLYKDTPVSFIPISGFQGINIKDKSKDISWYTGESFLEYLNKLEIDRDYNSPFIISITEKIKALGNTYLTGRMECGAIHTSDEVKILPKGINTTCLLYDEDENEIEKAYAGEIIKLKFKDVELDVGDMVCHPCNTELKVCTEFTCTLNILETKNIISPGYSCILHLRMMAKPCKIVEFRNVVNGKVVKKHFVRKGEQVMAKIRCDTPIVLVETKDKSRIDRFSLRDEGMTVGIGIVRRII</sequence>
<dbReference type="InterPro" id="IPR004160">
    <property type="entry name" value="Transl_elong_EFTu/EF1A_C"/>
</dbReference>
<feature type="domain" description="Tr-type G" evidence="6">
    <location>
        <begin position="5"/>
        <end position="226"/>
    </location>
</feature>
<evidence type="ECO:0000256" key="5">
    <source>
        <dbReference type="ARBA" id="ARBA00023134"/>
    </source>
</evidence>
<dbReference type="InterPro" id="IPR031157">
    <property type="entry name" value="G_TR_CS"/>
</dbReference>
<evidence type="ECO:0000313" key="7">
    <source>
        <dbReference type="EMBL" id="KAF7684078.1"/>
    </source>
</evidence>
<evidence type="ECO:0000313" key="8">
    <source>
        <dbReference type="Proteomes" id="UP001516464"/>
    </source>
</evidence>
<keyword evidence="5" id="KW-0342">GTP-binding</keyword>
<dbReference type="PROSITE" id="PS00301">
    <property type="entry name" value="G_TR_1"/>
    <property type="match status" value="1"/>
</dbReference>
<dbReference type="Gene3D" id="3.40.50.300">
    <property type="entry name" value="P-loop containing nucleotide triphosphate hydrolases"/>
    <property type="match status" value="1"/>
</dbReference>
<evidence type="ECO:0000256" key="2">
    <source>
        <dbReference type="ARBA" id="ARBA00022741"/>
    </source>
</evidence>
<evidence type="ECO:0000256" key="1">
    <source>
        <dbReference type="ARBA" id="ARBA00007249"/>
    </source>
</evidence>
<dbReference type="InterPro" id="IPR009001">
    <property type="entry name" value="Transl_elong_EF1A/Init_IF2_C"/>
</dbReference>
<dbReference type="PRINTS" id="PR00315">
    <property type="entry name" value="ELONGATNFCT"/>
</dbReference>
<dbReference type="InterPro" id="IPR000795">
    <property type="entry name" value="T_Tr_GTP-bd_dom"/>
</dbReference>
<organism evidence="7 8">
    <name type="scientific">Astathelohania contejeani</name>
    <dbReference type="NCBI Taxonomy" id="164912"/>
    <lineage>
        <taxon>Eukaryota</taxon>
        <taxon>Fungi</taxon>
        <taxon>Fungi incertae sedis</taxon>
        <taxon>Microsporidia</taxon>
        <taxon>Astathelohaniidae</taxon>
        <taxon>Astathelohania</taxon>
    </lineage>
</organism>
<keyword evidence="8" id="KW-1185">Reference proteome</keyword>
<evidence type="ECO:0000259" key="6">
    <source>
        <dbReference type="PROSITE" id="PS51722"/>
    </source>
</evidence>
<accession>A0ABQ7I108</accession>
<dbReference type="SUPFAM" id="SSF50465">
    <property type="entry name" value="EF-Tu/eEF-1alpha/eIF2-gamma C-terminal domain"/>
    <property type="match status" value="1"/>
</dbReference>
<reference evidence="7 8" key="1">
    <citation type="submission" date="2019-01" db="EMBL/GenBank/DDBJ databases">
        <title>Genomes sequencing and comparative genomics of infectious freshwater microsporidia, Cucumispora dikerogammari and Thelohania contejeani.</title>
        <authorList>
            <person name="Cormier A."/>
            <person name="Giraud I."/>
            <person name="Wattier R."/>
            <person name="Teixeira M."/>
            <person name="Grandjean F."/>
            <person name="Rigaud T."/>
            <person name="Cordaux R."/>
        </authorList>
    </citation>
    <scope>NUCLEOTIDE SEQUENCE [LARGE SCALE GENOMIC DNA]</scope>
    <source>
        <strain evidence="7">T1</strain>
        <tissue evidence="7">Spores</tissue>
    </source>
</reference>
<keyword evidence="2" id="KW-0547">Nucleotide-binding</keyword>
<proteinExistence type="inferred from homology"/>
<keyword evidence="4" id="KW-0648">Protein biosynthesis</keyword>
<dbReference type="CDD" id="cd01883">
    <property type="entry name" value="EF1_alpha"/>
    <property type="match status" value="1"/>
</dbReference>
<dbReference type="Pfam" id="PF00009">
    <property type="entry name" value="GTP_EFTU"/>
    <property type="match status" value="1"/>
</dbReference>
<comment type="caution">
    <text evidence="7">The sequence shown here is derived from an EMBL/GenBank/DDBJ whole genome shotgun (WGS) entry which is preliminary data.</text>
</comment>
<dbReference type="Pfam" id="PF03143">
    <property type="entry name" value="GTP_EFTU_D3"/>
    <property type="match status" value="1"/>
</dbReference>
<evidence type="ECO:0000256" key="4">
    <source>
        <dbReference type="ARBA" id="ARBA00022917"/>
    </source>
</evidence>
<name>A0ABQ7I108_9MICR</name>
<gene>
    <name evidence="7" type="primary">SUP35</name>
    <name evidence="7" type="ORF">TCON_0716</name>
</gene>
<protein>
    <submittedName>
        <fullName evidence="7">Eukaryotic peptide chain release factor GTP-binding subunit</fullName>
    </submittedName>
</protein>
<dbReference type="Gene3D" id="2.40.30.10">
    <property type="entry name" value="Translation factors"/>
    <property type="match status" value="2"/>
</dbReference>
<dbReference type="SUPFAM" id="SSF52540">
    <property type="entry name" value="P-loop containing nucleoside triphosphate hydrolases"/>
    <property type="match status" value="1"/>
</dbReference>
<dbReference type="Proteomes" id="UP001516464">
    <property type="component" value="Unassembled WGS sequence"/>
</dbReference>
<evidence type="ECO:0000256" key="3">
    <source>
        <dbReference type="ARBA" id="ARBA00022768"/>
    </source>
</evidence>
<keyword evidence="3" id="KW-0251">Elongation factor</keyword>